<dbReference type="AlphaFoldDB" id="A0A4Q5LDR4"/>
<reference evidence="4 5" key="1">
    <citation type="submission" date="2019-02" db="EMBL/GenBank/DDBJ databases">
        <title>Bacterial novel species isolated from soil.</title>
        <authorList>
            <person name="Jung H.-Y."/>
        </authorList>
    </citation>
    <scope>NUCLEOTIDE SEQUENCE [LARGE SCALE GENOMIC DNA]</scope>
    <source>
        <strain evidence="4 5">1-3-3-3</strain>
    </source>
</reference>
<proteinExistence type="predicted"/>
<dbReference type="InterPro" id="IPR036691">
    <property type="entry name" value="Endo/exonu/phosph_ase_sf"/>
</dbReference>
<dbReference type="NCBIfam" id="NF033681">
    <property type="entry name" value="ExeM_NucH_DNase"/>
    <property type="match status" value="1"/>
</dbReference>
<evidence type="ECO:0000256" key="2">
    <source>
        <dbReference type="SAM" id="SignalP"/>
    </source>
</evidence>
<organism evidence="4 5">
    <name type="scientific">Hymenobacter persicinus</name>
    <dbReference type="NCBI Taxonomy" id="2025506"/>
    <lineage>
        <taxon>Bacteria</taxon>
        <taxon>Pseudomonadati</taxon>
        <taxon>Bacteroidota</taxon>
        <taxon>Cytophagia</taxon>
        <taxon>Cytophagales</taxon>
        <taxon>Hymenobacteraceae</taxon>
        <taxon>Hymenobacter</taxon>
    </lineage>
</organism>
<dbReference type="PANTHER" id="PTHR42834">
    <property type="entry name" value="ENDONUCLEASE/EXONUCLEASE/PHOSPHATASE FAMILY PROTEIN (AFU_ORTHOLOGUE AFUA_3G09210)"/>
    <property type="match status" value="1"/>
</dbReference>
<keyword evidence="4" id="KW-0255">Endonuclease</keyword>
<evidence type="ECO:0000259" key="3">
    <source>
        <dbReference type="Pfam" id="PF03372"/>
    </source>
</evidence>
<sequence>MSRSLPTLPTTLLALCLLTPLRPCLAQAAEPVEAANAAGVTRIGTIQGAGAAARPGTYTIEAIVTGVYSDLNPAGFYVQEMASASDGNPATSDALFVVQPSPIVNIGDKVRVTGTVQESAVEPSFDQAVLTQAQVQVLSSGNELPSFVQLSATSFTGPAMERYEGMRIQLPVPLTVSEVYNLQQRGELTLTIGGVTYQPTQFIDPNDNPATGTASTGTSNVAAISAYQDANTERSLLLDDGSSATKPKLVPYLNPAMGTIRVGSKVAKLRGILGYGFNKWRVQPLPGADAPVFNVVRPGVPTFGRSDLKLVSFNVLNYFNGDGAGGGFPTARGAKTAADFARQRSKIIAALAQMDADVIGLTEIENDGTGPNSALADLVGGLNQVLGANTYTFVDDGGPTQQPNNTDAIHCAILYKPTAVRPLGPALVAPVTGVFERPPLAQLFATRRKARPDTLALVINHFKSKSSGSGLNADLNDGQGGSNERRRNQANALVQFINTTVIPAGATRVVSIGDYNANYEEDPIDIMRAAGLVVVTPPTSASYVFKGLTGSLDHCVVTSNMVGFIDVHKWNINSAEPYFLEYGMAGPATAVNSPFRSSDHDPVLISVNFSGMTPANVAAPRLYVYPNQADGAHLFNLTGVPASAGPLTLEVLLPQGPPMLQLRGPVALLQSELSRNTAHLAPGIYLLRLKGRNFAQTQRVMKE</sequence>
<feature type="chain" id="PRO_5021028083" evidence="2">
    <location>
        <begin position="29"/>
        <end position="703"/>
    </location>
</feature>
<evidence type="ECO:0000313" key="4">
    <source>
        <dbReference type="EMBL" id="RYU81880.1"/>
    </source>
</evidence>
<dbReference type="Proteomes" id="UP000294155">
    <property type="component" value="Unassembled WGS sequence"/>
</dbReference>
<dbReference type="EMBL" id="SEWE01000008">
    <property type="protein sequence ID" value="RYU81880.1"/>
    <property type="molecule type" value="Genomic_DNA"/>
</dbReference>
<protein>
    <submittedName>
        <fullName evidence="4">ExeM/NucH family extracellular endonuclease</fullName>
    </submittedName>
</protein>
<dbReference type="OrthoDB" id="9800417at2"/>
<dbReference type="PANTHER" id="PTHR42834:SF1">
    <property type="entry name" value="ENDONUCLEASE_EXONUCLEASE_PHOSPHATASE FAMILY PROTEIN (AFU_ORTHOLOGUE AFUA_3G09210)"/>
    <property type="match status" value="1"/>
</dbReference>
<dbReference type="Gene3D" id="3.60.10.10">
    <property type="entry name" value="Endonuclease/exonuclease/phosphatase"/>
    <property type="match status" value="1"/>
</dbReference>
<comment type="caution">
    <text evidence="4">The sequence shown here is derived from an EMBL/GenBank/DDBJ whole genome shotgun (WGS) entry which is preliminary data.</text>
</comment>
<dbReference type="Pfam" id="PF03372">
    <property type="entry name" value="Exo_endo_phos"/>
    <property type="match status" value="1"/>
</dbReference>
<evidence type="ECO:0000313" key="5">
    <source>
        <dbReference type="Proteomes" id="UP000294155"/>
    </source>
</evidence>
<dbReference type="InterPro" id="IPR047971">
    <property type="entry name" value="ExeM-like"/>
</dbReference>
<dbReference type="InterPro" id="IPR005135">
    <property type="entry name" value="Endo/exonuclease/phosphatase"/>
</dbReference>
<dbReference type="RefSeq" id="WP_129920184.1">
    <property type="nucleotide sequence ID" value="NZ_SEWE01000008.1"/>
</dbReference>
<dbReference type="CDD" id="cd04486">
    <property type="entry name" value="YhcR_OBF_like"/>
    <property type="match status" value="1"/>
</dbReference>
<keyword evidence="5" id="KW-1185">Reference proteome</keyword>
<dbReference type="GO" id="GO:0004519">
    <property type="term" value="F:endonuclease activity"/>
    <property type="evidence" value="ECO:0007669"/>
    <property type="project" value="UniProtKB-KW"/>
</dbReference>
<feature type="region of interest" description="Disordered" evidence="1">
    <location>
        <begin position="466"/>
        <end position="485"/>
    </location>
</feature>
<keyword evidence="4" id="KW-0378">Hydrolase</keyword>
<accession>A0A4Q5LDR4</accession>
<dbReference type="CDD" id="cd10283">
    <property type="entry name" value="MnuA_DNase1-like"/>
    <property type="match status" value="1"/>
</dbReference>
<feature type="domain" description="Endonuclease/exonuclease/phosphatase" evidence="3">
    <location>
        <begin position="312"/>
        <end position="560"/>
    </location>
</feature>
<keyword evidence="2" id="KW-0732">Signal</keyword>
<name>A0A4Q5LDR4_9BACT</name>
<keyword evidence="4" id="KW-0540">Nuclease</keyword>
<feature type="signal peptide" evidence="2">
    <location>
        <begin position="1"/>
        <end position="28"/>
    </location>
</feature>
<gene>
    <name evidence="4" type="ORF">EWM57_05720</name>
</gene>
<evidence type="ECO:0000256" key="1">
    <source>
        <dbReference type="SAM" id="MobiDB-lite"/>
    </source>
</evidence>
<dbReference type="SUPFAM" id="SSF56219">
    <property type="entry name" value="DNase I-like"/>
    <property type="match status" value="1"/>
</dbReference>